<evidence type="ECO:0000313" key="2">
    <source>
        <dbReference type="EMBL" id="HFB55110.1"/>
    </source>
</evidence>
<gene>
    <name evidence="2" type="ORF">ENJ46_04225</name>
</gene>
<keyword evidence="1" id="KW-0472">Membrane</keyword>
<dbReference type="Proteomes" id="UP000886042">
    <property type="component" value="Unassembled WGS sequence"/>
</dbReference>
<reference evidence="2" key="1">
    <citation type="journal article" date="2020" name="mSystems">
        <title>Genome- and Community-Level Interaction Insights into Carbon Utilization and Element Cycling Functions of Hydrothermarchaeota in Hydrothermal Sediment.</title>
        <authorList>
            <person name="Zhou Z."/>
            <person name="Liu Y."/>
            <person name="Xu W."/>
            <person name="Pan J."/>
            <person name="Luo Z.H."/>
            <person name="Li M."/>
        </authorList>
    </citation>
    <scope>NUCLEOTIDE SEQUENCE [LARGE SCALE GENOMIC DNA]</scope>
    <source>
        <strain evidence="2">HyVt-489</strain>
    </source>
</reference>
<comment type="caution">
    <text evidence="2">The sequence shown here is derived from an EMBL/GenBank/DDBJ whole genome shotgun (WGS) entry which is preliminary data.</text>
</comment>
<proteinExistence type="predicted"/>
<protein>
    <submittedName>
        <fullName evidence="2">Uncharacterized protein</fullName>
    </submittedName>
</protein>
<feature type="transmembrane region" description="Helical" evidence="1">
    <location>
        <begin position="66"/>
        <end position="87"/>
    </location>
</feature>
<dbReference type="AlphaFoldDB" id="A0A7C3FZH0"/>
<sequence>MSDFLEERAEFKGFNRYYNAEILPFLHEKEAERQKLVSKGYKVGFGIAALGVVIAVFATSRGAPPMVFFVVAALGAIIGMISGAAVLGSMKKEIKQHLVGRICQFLGWEFVEK</sequence>
<organism evidence="2">
    <name type="scientific">Hellea balneolensis</name>
    <dbReference type="NCBI Taxonomy" id="287478"/>
    <lineage>
        <taxon>Bacteria</taxon>
        <taxon>Pseudomonadati</taxon>
        <taxon>Pseudomonadota</taxon>
        <taxon>Alphaproteobacteria</taxon>
        <taxon>Maricaulales</taxon>
        <taxon>Robiginitomaculaceae</taxon>
        <taxon>Hellea</taxon>
    </lineage>
</organism>
<name>A0A7C3FZH0_9PROT</name>
<evidence type="ECO:0000256" key="1">
    <source>
        <dbReference type="SAM" id="Phobius"/>
    </source>
</evidence>
<keyword evidence="1" id="KW-1133">Transmembrane helix</keyword>
<accession>A0A7C3FZH0</accession>
<dbReference type="EMBL" id="DRMN01000277">
    <property type="protein sequence ID" value="HFB55110.1"/>
    <property type="molecule type" value="Genomic_DNA"/>
</dbReference>
<keyword evidence="1" id="KW-0812">Transmembrane</keyword>
<feature type="transmembrane region" description="Helical" evidence="1">
    <location>
        <begin position="43"/>
        <end position="60"/>
    </location>
</feature>
<feature type="non-terminal residue" evidence="2">
    <location>
        <position position="113"/>
    </location>
</feature>